<protein>
    <submittedName>
        <fullName evidence="1">Uncharacterized protein</fullName>
    </submittedName>
</protein>
<evidence type="ECO:0000313" key="1">
    <source>
        <dbReference type="EMBL" id="MCE3050560.1"/>
    </source>
</evidence>
<reference evidence="1 2" key="1">
    <citation type="journal article" date="2021" name="BMC Genomics">
        <title>Datura genome reveals duplications of psychoactive alkaloid biosynthetic genes and high mutation rate following tissue culture.</title>
        <authorList>
            <person name="Rajewski A."/>
            <person name="Carter-House D."/>
            <person name="Stajich J."/>
            <person name="Litt A."/>
        </authorList>
    </citation>
    <scope>NUCLEOTIDE SEQUENCE [LARGE SCALE GENOMIC DNA]</scope>
    <source>
        <strain evidence="1">AR-01</strain>
    </source>
</reference>
<evidence type="ECO:0000313" key="2">
    <source>
        <dbReference type="Proteomes" id="UP000823775"/>
    </source>
</evidence>
<name>A0ABS8WM49_DATST</name>
<dbReference type="EMBL" id="JACEIK010007682">
    <property type="protein sequence ID" value="MCE3050560.1"/>
    <property type="molecule type" value="Genomic_DNA"/>
</dbReference>
<organism evidence="1 2">
    <name type="scientific">Datura stramonium</name>
    <name type="common">Jimsonweed</name>
    <name type="synonym">Common thornapple</name>
    <dbReference type="NCBI Taxonomy" id="4076"/>
    <lineage>
        <taxon>Eukaryota</taxon>
        <taxon>Viridiplantae</taxon>
        <taxon>Streptophyta</taxon>
        <taxon>Embryophyta</taxon>
        <taxon>Tracheophyta</taxon>
        <taxon>Spermatophyta</taxon>
        <taxon>Magnoliopsida</taxon>
        <taxon>eudicotyledons</taxon>
        <taxon>Gunneridae</taxon>
        <taxon>Pentapetalae</taxon>
        <taxon>asterids</taxon>
        <taxon>lamiids</taxon>
        <taxon>Solanales</taxon>
        <taxon>Solanaceae</taxon>
        <taxon>Solanoideae</taxon>
        <taxon>Datureae</taxon>
        <taxon>Datura</taxon>
    </lineage>
</organism>
<gene>
    <name evidence="1" type="ORF">HAX54_047520</name>
</gene>
<sequence length="299" mass="34575">MSSSSRRAKEKTLMVVDTPHEPDLDEEKKIEQLHFGFEGVEDYYLSFQEKRTITNEVWFDVNFFKENIPNTTNQFHIWDWDPSTEVPSPYFSKFVREFYASYWAGHDILKLQGIVAEGQPLWAIMKGNISHQDLKFEAGMWLNLVCARLIPSKNTIHVSIEFLLVCCVSGLSALVFGLLEKACREEVVFDFSTRRDKNSLSIKSLLKVSHMAHDRNAQLVKLDKVISFMIQYAIKETMTSMIKKFGNLRARVDIFEIYVAKLREKMDRWNAMVLPIGHDLNLLAVASEPPSMERSPLDD</sequence>
<accession>A0ABS8WM49</accession>
<comment type="caution">
    <text evidence="1">The sequence shown here is derived from an EMBL/GenBank/DDBJ whole genome shotgun (WGS) entry which is preliminary data.</text>
</comment>
<keyword evidence="2" id="KW-1185">Reference proteome</keyword>
<dbReference type="Proteomes" id="UP000823775">
    <property type="component" value="Unassembled WGS sequence"/>
</dbReference>
<proteinExistence type="predicted"/>